<evidence type="ECO:0000259" key="13">
    <source>
        <dbReference type="PROSITE" id="PS50862"/>
    </source>
</evidence>
<evidence type="ECO:0000256" key="8">
    <source>
        <dbReference type="ARBA" id="ARBA00022884"/>
    </source>
</evidence>
<keyword evidence="6 12" id="KW-0862">Zinc</keyword>
<dbReference type="GO" id="GO:0004829">
    <property type="term" value="F:threonine-tRNA ligase activity"/>
    <property type="evidence" value="ECO:0007669"/>
    <property type="project" value="UniProtKB-UniRule"/>
</dbReference>
<comment type="cofactor">
    <cofactor evidence="12">
        <name>Zn(2+)</name>
        <dbReference type="ChEBI" id="CHEBI:29105"/>
    </cofactor>
    <text evidence="12">Binds 1 zinc ion per subunit.</text>
</comment>
<evidence type="ECO:0000256" key="7">
    <source>
        <dbReference type="ARBA" id="ARBA00022840"/>
    </source>
</evidence>
<gene>
    <name evidence="12" type="primary">thrS</name>
    <name evidence="14" type="ORF">UW63_C0015G0008</name>
</gene>
<keyword evidence="4 12" id="KW-0479">Metal-binding</keyword>
<sequence>MEKMRHSCEHVLTMAMMRLWPGKIKAAMGPATEEGFYFDFDTDLKISAEDFVKIEKEMTEIIKEDLSIIKDEMTVEEAKKFFSGNTYKDNEYKHEWLDAIAARDEKVSVYWLGKKGQDMPQTFVDICSGPHAESTGKIGPFKLLKTAGAYWHGDEKNKMLTRIYGTAFESQKDLDDYLTMLEEAKKRDHKILGPTLDLFTFSDLVGAGLPLWTPRGTILRNVLDEFVWRLRSRRGYEKVEIPHITKKDLYITSGHWEKFKDELFRITTREGHEFAMKPMNCPHHTQIYARQLWSYRDLPQRYANTTTCYRDEQSGELSGISRTRAFSQDDAHVFCRMDQTKEEFLKIWDIVHEFYPTFGFSLRVRLSLHDPAHPEKYLGDKDNWAKAESILHEIIDEKKVDWFEGVGEAAFYGPKLDFMAKDAIGREWQVATIQLDMNMPERFDLTCINEAGEKERIVMIHAAIMGSIERFLSILIEHTAGAFPMWLAPVQIRLATVSDSFVPFAVDLLAKLKAAGVRAELDAGDEKVGKKIRNAAMMKIPWTIVIGAKEAEGGDFKINVFGQEEDLVVSAADLVGKAVETGKIPE</sequence>
<dbReference type="InterPro" id="IPR033728">
    <property type="entry name" value="ThrRS_core"/>
</dbReference>
<keyword evidence="5 12" id="KW-0547">Nucleotide-binding</keyword>
<dbReference type="InterPro" id="IPR018163">
    <property type="entry name" value="Thr/Ala-tRNA-synth_IIc_edit"/>
</dbReference>
<dbReference type="InterPro" id="IPR036621">
    <property type="entry name" value="Anticodon-bd_dom_sf"/>
</dbReference>
<dbReference type="AlphaFoldDB" id="A0A0G1JJF9"/>
<dbReference type="InterPro" id="IPR002314">
    <property type="entry name" value="aa-tRNA-synt_IIb"/>
</dbReference>
<evidence type="ECO:0000313" key="15">
    <source>
        <dbReference type="Proteomes" id="UP000034154"/>
    </source>
</evidence>
<evidence type="ECO:0000256" key="6">
    <source>
        <dbReference type="ARBA" id="ARBA00022833"/>
    </source>
</evidence>
<dbReference type="SMART" id="SM00863">
    <property type="entry name" value="tRNA_SAD"/>
    <property type="match status" value="1"/>
</dbReference>
<dbReference type="SUPFAM" id="SSF55681">
    <property type="entry name" value="Class II aaRS and biotin synthetases"/>
    <property type="match status" value="1"/>
</dbReference>
<proteinExistence type="inferred from homology"/>
<keyword evidence="10 12" id="KW-0030">Aminoacyl-tRNA synthetase</keyword>
<dbReference type="Gene3D" id="3.30.930.10">
    <property type="entry name" value="Bira Bifunctional Protein, Domain 2"/>
    <property type="match status" value="1"/>
</dbReference>
<feature type="binding site" evidence="12">
    <location>
        <position position="461"/>
    </location>
    <ligand>
        <name>Zn(2+)</name>
        <dbReference type="ChEBI" id="CHEBI:29105"/>
        <note>catalytic</note>
    </ligand>
</feature>
<dbReference type="SUPFAM" id="SSF52954">
    <property type="entry name" value="Class II aaRS ABD-related"/>
    <property type="match status" value="1"/>
</dbReference>
<comment type="subunit">
    <text evidence="12">Homodimer.</text>
</comment>
<dbReference type="InterPro" id="IPR006195">
    <property type="entry name" value="aa-tRNA-synth_II"/>
</dbReference>
<evidence type="ECO:0000256" key="10">
    <source>
        <dbReference type="ARBA" id="ARBA00023146"/>
    </source>
</evidence>
<dbReference type="PROSITE" id="PS50862">
    <property type="entry name" value="AA_TRNA_LIGASE_II"/>
    <property type="match status" value="1"/>
</dbReference>
<accession>A0A0G1JJF9</accession>
<dbReference type="InterPro" id="IPR045864">
    <property type="entry name" value="aa-tRNA-synth_II/BPL/LPL"/>
</dbReference>
<dbReference type="InterPro" id="IPR004154">
    <property type="entry name" value="Anticodon-bd"/>
</dbReference>
<name>A0A0G1JJF9_9BACT</name>
<dbReference type="PRINTS" id="PR01047">
    <property type="entry name" value="TRNASYNTHTHR"/>
</dbReference>
<evidence type="ECO:0000256" key="5">
    <source>
        <dbReference type="ARBA" id="ARBA00022741"/>
    </source>
</evidence>
<dbReference type="GO" id="GO:0006435">
    <property type="term" value="P:threonyl-tRNA aminoacylation"/>
    <property type="evidence" value="ECO:0007669"/>
    <property type="project" value="UniProtKB-UniRule"/>
</dbReference>
<feature type="domain" description="Aminoacyl-transfer RNA synthetases class-II family profile" evidence="13">
    <location>
        <begin position="219"/>
        <end position="484"/>
    </location>
</feature>
<dbReference type="SUPFAM" id="SSF55186">
    <property type="entry name" value="ThrRS/AlaRS common domain"/>
    <property type="match status" value="1"/>
</dbReference>
<keyword evidence="9 12" id="KW-0648">Protein biosynthesis</keyword>
<dbReference type="InterPro" id="IPR012947">
    <property type="entry name" value="tRNA_SAD"/>
</dbReference>
<dbReference type="Gene3D" id="3.40.50.800">
    <property type="entry name" value="Anticodon-binding domain"/>
    <property type="match status" value="1"/>
</dbReference>
<evidence type="ECO:0000256" key="4">
    <source>
        <dbReference type="ARBA" id="ARBA00022723"/>
    </source>
</evidence>
<dbReference type="NCBIfam" id="TIGR00418">
    <property type="entry name" value="thrS"/>
    <property type="match status" value="1"/>
</dbReference>
<comment type="catalytic activity">
    <reaction evidence="11 12">
        <text>tRNA(Thr) + L-threonine + ATP = L-threonyl-tRNA(Thr) + AMP + diphosphate + H(+)</text>
        <dbReference type="Rhea" id="RHEA:24624"/>
        <dbReference type="Rhea" id="RHEA-COMP:9670"/>
        <dbReference type="Rhea" id="RHEA-COMP:9704"/>
        <dbReference type="ChEBI" id="CHEBI:15378"/>
        <dbReference type="ChEBI" id="CHEBI:30616"/>
        <dbReference type="ChEBI" id="CHEBI:33019"/>
        <dbReference type="ChEBI" id="CHEBI:57926"/>
        <dbReference type="ChEBI" id="CHEBI:78442"/>
        <dbReference type="ChEBI" id="CHEBI:78534"/>
        <dbReference type="ChEBI" id="CHEBI:456215"/>
        <dbReference type="EC" id="6.1.1.3"/>
    </reaction>
</comment>
<comment type="caution">
    <text evidence="12">Lacks conserved residue(s) required for the propagation of feature annotation.</text>
</comment>
<keyword evidence="3 12" id="KW-0436">Ligase</keyword>
<dbReference type="GO" id="GO:0000049">
    <property type="term" value="F:tRNA binding"/>
    <property type="evidence" value="ECO:0007669"/>
    <property type="project" value="UniProtKB-KW"/>
</dbReference>
<evidence type="ECO:0000256" key="1">
    <source>
        <dbReference type="ARBA" id="ARBA00008226"/>
    </source>
</evidence>
<dbReference type="PANTHER" id="PTHR11451">
    <property type="entry name" value="THREONINE-TRNA LIGASE"/>
    <property type="match status" value="1"/>
</dbReference>
<organism evidence="14 15">
    <name type="scientific">Candidatus Uhrbacteria bacterium GW2011_GWF2_44_350</name>
    <dbReference type="NCBI Taxonomy" id="1619000"/>
    <lineage>
        <taxon>Bacteria</taxon>
        <taxon>Candidatus Uhriibacteriota</taxon>
    </lineage>
</organism>
<feature type="binding site" evidence="12">
    <location>
        <position position="281"/>
    </location>
    <ligand>
        <name>Zn(2+)</name>
        <dbReference type="ChEBI" id="CHEBI:29105"/>
        <note>catalytic</note>
    </ligand>
</feature>
<evidence type="ECO:0000256" key="9">
    <source>
        <dbReference type="ARBA" id="ARBA00022917"/>
    </source>
</evidence>
<dbReference type="GO" id="GO:0005737">
    <property type="term" value="C:cytoplasm"/>
    <property type="evidence" value="ECO:0007669"/>
    <property type="project" value="UniProtKB-SubCell"/>
</dbReference>
<evidence type="ECO:0000256" key="3">
    <source>
        <dbReference type="ARBA" id="ARBA00022598"/>
    </source>
</evidence>
<comment type="similarity">
    <text evidence="1 12">Belongs to the class-II aminoacyl-tRNA synthetase family.</text>
</comment>
<keyword evidence="12" id="KW-0963">Cytoplasm</keyword>
<evidence type="ECO:0000256" key="12">
    <source>
        <dbReference type="HAMAP-Rule" id="MF_00184"/>
    </source>
</evidence>
<dbReference type="CDD" id="cd00771">
    <property type="entry name" value="ThrRS_core"/>
    <property type="match status" value="1"/>
</dbReference>
<dbReference type="Pfam" id="PF03129">
    <property type="entry name" value="HGTP_anticodon"/>
    <property type="match status" value="1"/>
</dbReference>
<dbReference type="HAMAP" id="MF_00184">
    <property type="entry name" value="Thr_tRNA_synth"/>
    <property type="match status" value="1"/>
</dbReference>
<dbReference type="PATRIC" id="fig|1619000.3.peg.309"/>
<reference evidence="14 15" key="1">
    <citation type="journal article" date="2015" name="Nature">
        <title>rRNA introns, odd ribosomes, and small enigmatic genomes across a large radiation of phyla.</title>
        <authorList>
            <person name="Brown C.T."/>
            <person name="Hug L.A."/>
            <person name="Thomas B.C."/>
            <person name="Sharon I."/>
            <person name="Castelle C.J."/>
            <person name="Singh A."/>
            <person name="Wilkins M.J."/>
            <person name="Williams K.H."/>
            <person name="Banfield J.F."/>
        </authorList>
    </citation>
    <scope>NUCLEOTIDE SEQUENCE [LARGE SCALE GENOMIC DNA]</scope>
</reference>
<evidence type="ECO:0000256" key="11">
    <source>
        <dbReference type="ARBA" id="ARBA00049515"/>
    </source>
</evidence>
<dbReference type="Gene3D" id="3.30.980.10">
    <property type="entry name" value="Threonyl-trna Synthetase, Chain A, domain 2"/>
    <property type="match status" value="1"/>
</dbReference>
<keyword evidence="8 12" id="KW-0694">RNA-binding</keyword>
<dbReference type="Gene3D" id="3.30.54.20">
    <property type="match status" value="1"/>
</dbReference>
<dbReference type="PANTHER" id="PTHR11451:SF44">
    <property type="entry name" value="THREONINE--TRNA LIGASE, CHLOROPLASTIC_MITOCHONDRIAL 2"/>
    <property type="match status" value="1"/>
</dbReference>
<dbReference type="GO" id="GO:0046872">
    <property type="term" value="F:metal ion binding"/>
    <property type="evidence" value="ECO:0007669"/>
    <property type="project" value="UniProtKB-KW"/>
</dbReference>
<dbReference type="Pfam" id="PF00587">
    <property type="entry name" value="tRNA-synt_2b"/>
    <property type="match status" value="1"/>
</dbReference>
<dbReference type="FunFam" id="3.30.930.10:FF:000002">
    <property type="entry name" value="Threonine--tRNA ligase"/>
    <property type="match status" value="1"/>
</dbReference>
<comment type="subcellular location">
    <subcellularLocation>
        <location evidence="12">Cytoplasm</location>
    </subcellularLocation>
</comment>
<dbReference type="Pfam" id="PF07973">
    <property type="entry name" value="tRNA_SAD"/>
    <property type="match status" value="1"/>
</dbReference>
<comment type="caution">
    <text evidence="14">The sequence shown here is derived from an EMBL/GenBank/DDBJ whole genome shotgun (WGS) entry which is preliminary data.</text>
</comment>
<evidence type="ECO:0000313" key="14">
    <source>
        <dbReference type="EMBL" id="KKT71505.1"/>
    </source>
</evidence>
<dbReference type="EC" id="6.1.1.3" evidence="12"/>
<keyword evidence="7 12" id="KW-0067">ATP-binding</keyword>
<dbReference type="InterPro" id="IPR002320">
    <property type="entry name" value="Thr-tRNA-ligase_IIa"/>
</dbReference>
<protein>
    <recommendedName>
        <fullName evidence="12">Threonine--tRNA ligase</fullName>
        <ecNumber evidence="12">6.1.1.3</ecNumber>
    </recommendedName>
    <alternativeName>
        <fullName evidence="12">Threonyl-tRNA synthetase</fullName>
        <shortName evidence="12">ThrRS</shortName>
    </alternativeName>
</protein>
<keyword evidence="2 12" id="KW-0820">tRNA-binding</keyword>
<evidence type="ECO:0000256" key="2">
    <source>
        <dbReference type="ARBA" id="ARBA00022555"/>
    </source>
</evidence>
<feature type="binding site" evidence="12">
    <location>
        <position position="332"/>
    </location>
    <ligand>
        <name>Zn(2+)</name>
        <dbReference type="ChEBI" id="CHEBI:29105"/>
        <note>catalytic</note>
    </ligand>
</feature>
<dbReference type="Proteomes" id="UP000034154">
    <property type="component" value="Unassembled WGS sequence"/>
</dbReference>
<dbReference type="EMBL" id="LCJB01000015">
    <property type="protein sequence ID" value="KKT71505.1"/>
    <property type="molecule type" value="Genomic_DNA"/>
</dbReference>
<dbReference type="GO" id="GO:0005524">
    <property type="term" value="F:ATP binding"/>
    <property type="evidence" value="ECO:0007669"/>
    <property type="project" value="UniProtKB-UniRule"/>
</dbReference>